<evidence type="ECO:0000256" key="1">
    <source>
        <dbReference type="SAM" id="MobiDB-lite"/>
    </source>
</evidence>
<proteinExistence type="predicted"/>
<gene>
    <name evidence="2" type="ORF">EVAR_95708_1</name>
</gene>
<evidence type="ECO:0000313" key="3">
    <source>
        <dbReference type="Proteomes" id="UP000299102"/>
    </source>
</evidence>
<dbReference type="Proteomes" id="UP000299102">
    <property type="component" value="Unassembled WGS sequence"/>
</dbReference>
<evidence type="ECO:0000313" key="2">
    <source>
        <dbReference type="EMBL" id="GBP38958.1"/>
    </source>
</evidence>
<sequence>MSRWEARTEEGAKREGVNLTLPLKSISPIPLCVVKRHFNETPAQRKLVQNIATEREVNNNSVSGHSNEPVLSDDARPPDPPAPSPLQSVK</sequence>
<name>A0A4C1VIN5_EUMVA</name>
<dbReference type="AlphaFoldDB" id="A0A4C1VIN5"/>
<dbReference type="EMBL" id="BGZK01000356">
    <property type="protein sequence ID" value="GBP38958.1"/>
    <property type="molecule type" value="Genomic_DNA"/>
</dbReference>
<accession>A0A4C1VIN5</accession>
<reference evidence="2 3" key="1">
    <citation type="journal article" date="2019" name="Commun. Biol.">
        <title>The bagworm genome reveals a unique fibroin gene that provides high tensile strength.</title>
        <authorList>
            <person name="Kono N."/>
            <person name="Nakamura H."/>
            <person name="Ohtoshi R."/>
            <person name="Tomita M."/>
            <person name="Numata K."/>
            <person name="Arakawa K."/>
        </authorList>
    </citation>
    <scope>NUCLEOTIDE SEQUENCE [LARGE SCALE GENOMIC DNA]</scope>
</reference>
<keyword evidence="3" id="KW-1185">Reference proteome</keyword>
<comment type="caution">
    <text evidence="2">The sequence shown here is derived from an EMBL/GenBank/DDBJ whole genome shotgun (WGS) entry which is preliminary data.</text>
</comment>
<organism evidence="2 3">
    <name type="scientific">Eumeta variegata</name>
    <name type="common">Bagworm moth</name>
    <name type="synonym">Eumeta japonica</name>
    <dbReference type="NCBI Taxonomy" id="151549"/>
    <lineage>
        <taxon>Eukaryota</taxon>
        <taxon>Metazoa</taxon>
        <taxon>Ecdysozoa</taxon>
        <taxon>Arthropoda</taxon>
        <taxon>Hexapoda</taxon>
        <taxon>Insecta</taxon>
        <taxon>Pterygota</taxon>
        <taxon>Neoptera</taxon>
        <taxon>Endopterygota</taxon>
        <taxon>Lepidoptera</taxon>
        <taxon>Glossata</taxon>
        <taxon>Ditrysia</taxon>
        <taxon>Tineoidea</taxon>
        <taxon>Psychidae</taxon>
        <taxon>Oiketicinae</taxon>
        <taxon>Eumeta</taxon>
    </lineage>
</organism>
<feature type="region of interest" description="Disordered" evidence="1">
    <location>
        <begin position="54"/>
        <end position="90"/>
    </location>
</feature>
<protein>
    <submittedName>
        <fullName evidence="2">Uncharacterized protein</fullName>
    </submittedName>
</protein>